<proteinExistence type="predicted"/>
<dbReference type="InterPro" id="IPR012919">
    <property type="entry name" value="SUN_dom"/>
</dbReference>
<keyword evidence="5" id="KW-0472">Membrane</keyword>
<evidence type="ECO:0000256" key="4">
    <source>
        <dbReference type="ARBA" id="ARBA00023054"/>
    </source>
</evidence>
<dbReference type="AlphaFoldDB" id="A0A3M7PM18"/>
<dbReference type="Proteomes" id="UP000276133">
    <property type="component" value="Unassembled WGS sequence"/>
</dbReference>
<dbReference type="EMBL" id="REGN01009960">
    <property type="protein sequence ID" value="RNA00014.1"/>
    <property type="molecule type" value="Genomic_DNA"/>
</dbReference>
<protein>
    <submittedName>
        <fullName evidence="8">SUN domain-containing 1 isoform X2</fullName>
    </submittedName>
</protein>
<dbReference type="OrthoDB" id="342281at2759"/>
<dbReference type="Gene3D" id="2.60.120.260">
    <property type="entry name" value="Galactose-binding domain-like"/>
    <property type="match status" value="1"/>
</dbReference>
<feature type="compositionally biased region" description="Polar residues" evidence="6">
    <location>
        <begin position="22"/>
        <end position="37"/>
    </location>
</feature>
<sequence length="675" mass="77008">MENASYGFMVPKVPNKTDSSKAHTTSTPCHDKQSSLPSQVTSSMHEYFLNGSEINSSHNAKSAPILGSNMNINNLSNSESLNYQKVRKLISETAENTEKLIREKENILQHLNSIDLSKYSFPNEKKPRTDYTYAKSSSYLTECKELANDNVVMPNLCRRARRSPQNSLNQTNPDESSGVCGKIKTFLNRSTDEKPTNKSVQIEQVDVRLEKTPSISTTTTTTTISRAQGRTKTPTKCCSFKIPLFFILLAPFLLYGLNKLDKKENLYHNINHNYLHKYLGLKVDQHTLDLYRDQMDHVSDRVERFFTNYIPQAFYLVKNKTSMIKDTIIEYKDATIGGFDLASNFFKNEDLVQSLEAIKKKIFDETLSTLKDTKTNDAQIRQEFDQIFNYTLTIMTNKLADHLVQSKQSYETELGQVKQMLSDLDTRYQKLLSQMHQSKPSGGDKSMEDMVTFKKIEEYINKTFYLYNADKTGMTDFASESVGGSILFTKCTEDYVDNSRWITVLNVPITRLSVSPRVVIQGSMQPGNCWAFKGAKADLFIKLAARIRPSSFSLEHIPKELSLTGLIDSAPQNFSVYGYESKDLINDHARLLLGNYRYDNESQNTLQFFSVQHQHDKAISVVELKIETNSGNKEFTCLYKFRVHGKLFKLVKDSVEEQAASHPKDLPIQDEKKSE</sequence>
<evidence type="ECO:0000256" key="1">
    <source>
        <dbReference type="ARBA" id="ARBA00004370"/>
    </source>
</evidence>
<evidence type="ECO:0000256" key="5">
    <source>
        <dbReference type="ARBA" id="ARBA00023136"/>
    </source>
</evidence>
<dbReference type="PANTHER" id="PTHR12911">
    <property type="entry name" value="SAD1/UNC-84-LIKE PROTEIN-RELATED"/>
    <property type="match status" value="1"/>
</dbReference>
<evidence type="ECO:0000256" key="3">
    <source>
        <dbReference type="ARBA" id="ARBA00022989"/>
    </source>
</evidence>
<reference evidence="8 9" key="1">
    <citation type="journal article" date="2018" name="Sci. Rep.">
        <title>Genomic signatures of local adaptation to the degree of environmental predictability in rotifers.</title>
        <authorList>
            <person name="Franch-Gras L."/>
            <person name="Hahn C."/>
            <person name="Garcia-Roger E.M."/>
            <person name="Carmona M.J."/>
            <person name="Serra M."/>
            <person name="Gomez A."/>
        </authorList>
    </citation>
    <scope>NUCLEOTIDE SEQUENCE [LARGE SCALE GENOMIC DNA]</scope>
    <source>
        <strain evidence="8">HYR1</strain>
    </source>
</reference>
<evidence type="ECO:0000313" key="9">
    <source>
        <dbReference type="Proteomes" id="UP000276133"/>
    </source>
</evidence>
<evidence type="ECO:0000259" key="7">
    <source>
        <dbReference type="PROSITE" id="PS51469"/>
    </source>
</evidence>
<evidence type="ECO:0000256" key="6">
    <source>
        <dbReference type="SAM" id="MobiDB-lite"/>
    </source>
</evidence>
<dbReference type="FunFam" id="2.60.120.260:FF:000009">
    <property type="entry name" value="SUN domain-containing protein 1 isoform X1"/>
    <property type="match status" value="1"/>
</dbReference>
<organism evidence="8 9">
    <name type="scientific">Brachionus plicatilis</name>
    <name type="common">Marine rotifer</name>
    <name type="synonym">Brachionus muelleri</name>
    <dbReference type="NCBI Taxonomy" id="10195"/>
    <lineage>
        <taxon>Eukaryota</taxon>
        <taxon>Metazoa</taxon>
        <taxon>Spiralia</taxon>
        <taxon>Gnathifera</taxon>
        <taxon>Rotifera</taxon>
        <taxon>Eurotatoria</taxon>
        <taxon>Monogononta</taxon>
        <taxon>Pseudotrocha</taxon>
        <taxon>Ploima</taxon>
        <taxon>Brachionidae</taxon>
        <taxon>Brachionus</taxon>
    </lineage>
</organism>
<gene>
    <name evidence="8" type="ORF">BpHYR1_013516</name>
</gene>
<dbReference type="GO" id="GO:0034993">
    <property type="term" value="C:meiotic nuclear membrane microtubule tethering complex"/>
    <property type="evidence" value="ECO:0007669"/>
    <property type="project" value="TreeGrafter"/>
</dbReference>
<keyword evidence="9" id="KW-1185">Reference proteome</keyword>
<accession>A0A3M7PM18</accession>
<evidence type="ECO:0000313" key="8">
    <source>
        <dbReference type="EMBL" id="RNA00014.1"/>
    </source>
</evidence>
<evidence type="ECO:0000256" key="2">
    <source>
        <dbReference type="ARBA" id="ARBA00022692"/>
    </source>
</evidence>
<dbReference type="InterPro" id="IPR045119">
    <property type="entry name" value="SUN1-5"/>
</dbReference>
<dbReference type="STRING" id="10195.A0A3M7PM18"/>
<dbReference type="PANTHER" id="PTHR12911:SF8">
    <property type="entry name" value="KLAROID PROTEIN-RELATED"/>
    <property type="match status" value="1"/>
</dbReference>
<dbReference type="Pfam" id="PF07738">
    <property type="entry name" value="Sad1_UNC"/>
    <property type="match status" value="1"/>
</dbReference>
<comment type="subcellular location">
    <subcellularLocation>
        <location evidence="1">Membrane</location>
    </subcellularLocation>
</comment>
<name>A0A3M7PM18_BRAPC</name>
<keyword evidence="2" id="KW-0812">Transmembrane</keyword>
<feature type="non-terminal residue" evidence="8">
    <location>
        <position position="675"/>
    </location>
</feature>
<keyword evidence="4" id="KW-0175">Coiled coil</keyword>
<feature type="domain" description="SUN" evidence="7">
    <location>
        <begin position="483"/>
        <end position="648"/>
    </location>
</feature>
<feature type="region of interest" description="Disordered" evidence="6">
    <location>
        <begin position="1"/>
        <end position="37"/>
    </location>
</feature>
<keyword evidence="3" id="KW-1133">Transmembrane helix</keyword>
<comment type="caution">
    <text evidence="8">The sequence shown here is derived from an EMBL/GenBank/DDBJ whole genome shotgun (WGS) entry which is preliminary data.</text>
</comment>
<dbReference type="GO" id="GO:0043495">
    <property type="term" value="F:protein-membrane adaptor activity"/>
    <property type="evidence" value="ECO:0007669"/>
    <property type="project" value="TreeGrafter"/>
</dbReference>
<dbReference type="PROSITE" id="PS51469">
    <property type="entry name" value="SUN"/>
    <property type="match status" value="1"/>
</dbReference>